<accession>A0ABN0FX60</accession>
<dbReference type="PANTHER" id="PTHR36423:SF2">
    <property type="entry name" value="AFR070WP"/>
    <property type="match status" value="1"/>
</dbReference>
<reference evidence="2" key="1">
    <citation type="journal article" date="2012" name="J. Bacteriol.">
        <title>Revised Genome Sequence of Burkholderia thailandensis MSMB43 with Improved Annotation.</title>
        <authorList>
            <person name="Zhuo Y."/>
            <person name="Liu L."/>
            <person name="Wang Q."/>
            <person name="Liu X."/>
            <person name="Ren B."/>
            <person name="Liu M."/>
            <person name="Ni P."/>
            <person name="Cheng Y.Q."/>
            <person name="Zhang L."/>
        </authorList>
    </citation>
    <scope>NUCLEOTIDE SEQUENCE [LARGE SCALE GENOMIC DNA]</scope>
    <source>
        <strain evidence="2">MSMB43</strain>
    </source>
</reference>
<organism evidence="1 2">
    <name type="scientific">Burkholderia humptydooensis MSMB43</name>
    <dbReference type="NCBI Taxonomy" id="441157"/>
    <lineage>
        <taxon>Bacteria</taxon>
        <taxon>Pseudomonadati</taxon>
        <taxon>Pseudomonadota</taxon>
        <taxon>Betaproteobacteria</taxon>
        <taxon>Burkholderiales</taxon>
        <taxon>Burkholderiaceae</taxon>
        <taxon>Burkholderia</taxon>
        <taxon>pseudomallei group</taxon>
    </lineage>
</organism>
<name>A0ABN0FX60_9BURK</name>
<dbReference type="InterPro" id="IPR014980">
    <property type="entry name" value="DOPA_dioxygen"/>
</dbReference>
<keyword evidence="2" id="KW-1185">Reference proteome</keyword>
<gene>
    <name evidence="1" type="ORF">A33K_18809</name>
</gene>
<evidence type="ECO:0000313" key="2">
    <source>
        <dbReference type="Proteomes" id="UP000004682"/>
    </source>
</evidence>
<sequence length="150" mass="16365">MPAEPAPRRCAAADNAARRAGCRDAAADIPGTAMTSSDVAAITGWHAHVYFDASSRDAAWALRETVERRFGAAVQLGRFHERLVGPHPAWSYQIAFGPAQFAEVVPWLTLHHGELDVFLHPNTGDELHDHRDAAVWIGRSHALNLDALKS</sequence>
<dbReference type="PANTHER" id="PTHR36423">
    <property type="entry name" value="AFR070WP"/>
    <property type="match status" value="1"/>
</dbReference>
<proteinExistence type="predicted"/>
<evidence type="ECO:0008006" key="3">
    <source>
        <dbReference type="Google" id="ProtNLM"/>
    </source>
</evidence>
<dbReference type="Proteomes" id="UP000004682">
    <property type="component" value="Unassembled WGS sequence"/>
</dbReference>
<protein>
    <recommendedName>
        <fullName evidence="3">DOPA 4,5-dioxygenase</fullName>
    </recommendedName>
</protein>
<dbReference type="Gene3D" id="3.30.70.1240">
    <property type="entry name" value="DOPA-like domains"/>
    <property type="match status" value="1"/>
</dbReference>
<dbReference type="InterPro" id="IPR023389">
    <property type="entry name" value="DOPA-like_sf"/>
</dbReference>
<evidence type="ECO:0000313" key="1">
    <source>
        <dbReference type="EMBL" id="EIP84488.1"/>
    </source>
</evidence>
<dbReference type="EMBL" id="JH692074">
    <property type="protein sequence ID" value="EIP84488.1"/>
    <property type="molecule type" value="Genomic_DNA"/>
</dbReference>
<dbReference type="SUPFAM" id="SSF143410">
    <property type="entry name" value="DOPA-like"/>
    <property type="match status" value="1"/>
</dbReference>
<dbReference type="Pfam" id="PF08883">
    <property type="entry name" value="DOPA_dioxygen"/>
    <property type="match status" value="1"/>
</dbReference>